<dbReference type="GO" id="GO:0019305">
    <property type="term" value="P:dTDP-rhamnose biosynthetic process"/>
    <property type="evidence" value="ECO:0007669"/>
    <property type="project" value="UniProtKB-UniRule"/>
</dbReference>
<gene>
    <name evidence="4" type="ORF">SAMN04488500_13119</name>
</gene>
<evidence type="ECO:0000256" key="2">
    <source>
        <dbReference type="PIRSR" id="PIRSR600888-3"/>
    </source>
</evidence>
<proteinExistence type="inferred from homology"/>
<dbReference type="PANTHER" id="PTHR21047:SF2">
    <property type="entry name" value="THYMIDINE DIPHOSPHO-4-KETO-RHAMNOSE 3,5-EPIMERASE"/>
    <property type="match status" value="1"/>
</dbReference>
<organism evidence="4 5">
    <name type="scientific">Sporomusa malonica</name>
    <dbReference type="NCBI Taxonomy" id="112901"/>
    <lineage>
        <taxon>Bacteria</taxon>
        <taxon>Bacillati</taxon>
        <taxon>Bacillota</taxon>
        <taxon>Negativicutes</taxon>
        <taxon>Selenomonadales</taxon>
        <taxon>Sporomusaceae</taxon>
        <taxon>Sporomusa</taxon>
    </lineage>
</organism>
<keyword evidence="5" id="KW-1185">Reference proteome</keyword>
<evidence type="ECO:0000313" key="5">
    <source>
        <dbReference type="Proteomes" id="UP000192738"/>
    </source>
</evidence>
<evidence type="ECO:0000256" key="3">
    <source>
        <dbReference type="RuleBase" id="RU364069"/>
    </source>
</evidence>
<reference evidence="4 5" key="1">
    <citation type="submission" date="2017-04" db="EMBL/GenBank/DDBJ databases">
        <authorList>
            <person name="Afonso C.L."/>
            <person name="Miller P.J."/>
            <person name="Scott M.A."/>
            <person name="Spackman E."/>
            <person name="Goraichik I."/>
            <person name="Dimitrov K.M."/>
            <person name="Suarez D.L."/>
            <person name="Swayne D.E."/>
        </authorList>
    </citation>
    <scope>NUCLEOTIDE SEQUENCE [LARGE SCALE GENOMIC DNA]</scope>
    <source>
        <strain evidence="4 5">DSM 5090</strain>
    </source>
</reference>
<dbReference type="SUPFAM" id="SSF51182">
    <property type="entry name" value="RmlC-like cupins"/>
    <property type="match status" value="1"/>
</dbReference>
<protein>
    <recommendedName>
        <fullName evidence="3">dTDP-4-dehydrorhamnose 3,5-epimerase</fullName>
        <ecNumber evidence="3">5.1.3.13</ecNumber>
    </recommendedName>
    <alternativeName>
        <fullName evidence="3">Thymidine diphospho-4-keto-rhamnose 3,5-epimerase</fullName>
    </alternativeName>
</protein>
<dbReference type="Proteomes" id="UP000192738">
    <property type="component" value="Unassembled WGS sequence"/>
</dbReference>
<dbReference type="OrthoDB" id="9800680at2"/>
<dbReference type="PANTHER" id="PTHR21047">
    <property type="entry name" value="DTDP-6-DEOXY-D-GLUCOSE-3,5 EPIMERASE"/>
    <property type="match status" value="1"/>
</dbReference>
<dbReference type="AlphaFoldDB" id="A0A1W2EUV7"/>
<feature type="site" description="Participates in a stacking interaction with the thymidine ring of dTDP-4-oxo-6-deoxyglucose" evidence="2">
    <location>
        <position position="138"/>
    </location>
</feature>
<feature type="active site" description="Proton acceptor" evidence="1">
    <location>
        <position position="62"/>
    </location>
</feature>
<sequence length="176" mass="20592">MIFTETGISGAYCIDLELIKDNRGFFARMWCEKEFKEHGLNSNLVQCNLSYNISRGTLRGMHYQSAPYEEAKLVTCIAGSIYDVILDLRRDSPTFRQWKAFELSASNYRMLYIPEGVAHGFQTLQDDTCVFYQLSDFYHPEAAWGVRWDDPSFGMEWPITEKIMSKKDQAYDWWSE</sequence>
<comment type="subunit">
    <text evidence="3">Homodimer.</text>
</comment>
<dbReference type="InterPro" id="IPR011051">
    <property type="entry name" value="RmlC_Cupin_sf"/>
</dbReference>
<comment type="catalytic activity">
    <reaction evidence="3">
        <text>dTDP-4-dehydro-6-deoxy-alpha-D-glucose = dTDP-4-dehydro-beta-L-rhamnose</text>
        <dbReference type="Rhea" id="RHEA:16969"/>
        <dbReference type="ChEBI" id="CHEBI:57649"/>
        <dbReference type="ChEBI" id="CHEBI:62830"/>
        <dbReference type="EC" id="5.1.3.13"/>
    </reaction>
</comment>
<feature type="active site" description="Proton donor" evidence="1">
    <location>
        <position position="132"/>
    </location>
</feature>
<dbReference type="Pfam" id="PF00908">
    <property type="entry name" value="dTDP_sugar_isom"/>
    <property type="match status" value="1"/>
</dbReference>
<evidence type="ECO:0000313" key="4">
    <source>
        <dbReference type="EMBL" id="SMD13493.1"/>
    </source>
</evidence>
<comment type="similarity">
    <text evidence="3">Belongs to the dTDP-4-dehydrorhamnose 3,5-epimerase family.</text>
</comment>
<dbReference type="InterPro" id="IPR014710">
    <property type="entry name" value="RmlC-like_jellyroll"/>
</dbReference>
<dbReference type="RefSeq" id="WP_084578254.1">
    <property type="nucleotide sequence ID" value="NZ_CP155572.1"/>
</dbReference>
<dbReference type="Gene3D" id="2.60.120.10">
    <property type="entry name" value="Jelly Rolls"/>
    <property type="match status" value="1"/>
</dbReference>
<dbReference type="GO" id="GO:0008830">
    <property type="term" value="F:dTDP-4-dehydrorhamnose 3,5-epimerase activity"/>
    <property type="evidence" value="ECO:0007669"/>
    <property type="project" value="UniProtKB-UniRule"/>
</dbReference>
<keyword evidence="3" id="KW-0413">Isomerase</keyword>
<dbReference type="InterPro" id="IPR000888">
    <property type="entry name" value="RmlC-like"/>
</dbReference>
<dbReference type="GO" id="GO:0005829">
    <property type="term" value="C:cytosol"/>
    <property type="evidence" value="ECO:0007669"/>
    <property type="project" value="TreeGrafter"/>
</dbReference>
<comment type="function">
    <text evidence="3">Catalyzes the epimerization of the C3' and C5'positions of dTDP-6-deoxy-D-xylo-4-hexulose, forming dTDP-6-deoxy-L-lyxo-4-hexulose.</text>
</comment>
<comment type="pathway">
    <text evidence="3">Carbohydrate biosynthesis; dTDP-L-rhamnose biosynthesis.</text>
</comment>
<dbReference type="GO" id="GO:0000271">
    <property type="term" value="P:polysaccharide biosynthetic process"/>
    <property type="evidence" value="ECO:0007669"/>
    <property type="project" value="TreeGrafter"/>
</dbReference>
<dbReference type="UniPathway" id="UPA00124"/>
<name>A0A1W2EUV7_9FIRM</name>
<dbReference type="EMBL" id="FWXI01000031">
    <property type="protein sequence ID" value="SMD13493.1"/>
    <property type="molecule type" value="Genomic_DNA"/>
</dbReference>
<dbReference type="EC" id="5.1.3.13" evidence="3"/>
<dbReference type="CDD" id="cd00438">
    <property type="entry name" value="cupin_RmlC"/>
    <property type="match status" value="1"/>
</dbReference>
<dbReference type="NCBIfam" id="TIGR01221">
    <property type="entry name" value="rmlC"/>
    <property type="match status" value="1"/>
</dbReference>
<evidence type="ECO:0000256" key="1">
    <source>
        <dbReference type="PIRSR" id="PIRSR600888-1"/>
    </source>
</evidence>
<dbReference type="STRING" id="112901.SAMN04488500_13119"/>
<accession>A0A1W2EUV7</accession>